<dbReference type="HAMAP" id="MF_01274">
    <property type="entry name" value="Pantothen_kinase_3"/>
    <property type="match status" value="1"/>
</dbReference>
<name>A0ABX1VJP6_9PLAN</name>
<keyword evidence="8 16" id="KW-0808">Transferase</keyword>
<dbReference type="CDD" id="cd24015">
    <property type="entry name" value="ASKHA_NBD_PanK-III"/>
    <property type="match status" value="1"/>
</dbReference>
<evidence type="ECO:0000256" key="2">
    <source>
        <dbReference type="ARBA" id="ARBA00001958"/>
    </source>
</evidence>
<evidence type="ECO:0000256" key="16">
    <source>
        <dbReference type="HAMAP-Rule" id="MF_01274"/>
    </source>
</evidence>
<comment type="similarity">
    <text evidence="14 16">Belongs to the type III pantothenate kinase family.</text>
</comment>
<gene>
    <name evidence="16 17" type="primary">coaX</name>
    <name evidence="17" type="ORF">LzC2_31130</name>
</gene>
<comment type="cofactor">
    <cofactor evidence="16">
        <name>NH4(+)</name>
        <dbReference type="ChEBI" id="CHEBI:28938"/>
    </cofactor>
    <cofactor evidence="16">
        <name>K(+)</name>
        <dbReference type="ChEBI" id="CHEBI:29103"/>
    </cofactor>
    <text evidence="16">A monovalent cation. Ammonium or potassium.</text>
</comment>
<dbReference type="EC" id="2.7.1.33" evidence="6 16"/>
<comment type="pathway">
    <text evidence="4 16">Cofactor biosynthesis; coenzyme A biosynthesis; CoA from (R)-pantothenate: step 1/5.</text>
</comment>
<accession>A0ABX1VJP6</accession>
<dbReference type="Pfam" id="PF03309">
    <property type="entry name" value="Pan_kinase"/>
    <property type="match status" value="1"/>
</dbReference>
<keyword evidence="9 16" id="KW-0547">Nucleotide-binding</keyword>
<comment type="subunit">
    <text evidence="5 16">Homodimer.</text>
</comment>
<keyword evidence="18" id="KW-1185">Reference proteome</keyword>
<evidence type="ECO:0000256" key="10">
    <source>
        <dbReference type="ARBA" id="ARBA00022777"/>
    </source>
</evidence>
<dbReference type="NCBIfam" id="TIGR00671">
    <property type="entry name" value="baf"/>
    <property type="match status" value="1"/>
</dbReference>
<evidence type="ECO:0000256" key="8">
    <source>
        <dbReference type="ARBA" id="ARBA00022679"/>
    </source>
</evidence>
<feature type="active site" description="Proton acceptor" evidence="16">
    <location>
        <position position="133"/>
    </location>
</feature>
<keyword evidence="13 16" id="KW-0173">Coenzyme A biosynthesis</keyword>
<evidence type="ECO:0000256" key="4">
    <source>
        <dbReference type="ARBA" id="ARBA00005225"/>
    </source>
</evidence>
<dbReference type="RefSeq" id="WP_171188611.1">
    <property type="nucleotide sequence ID" value="NZ_WTPX01000114.1"/>
</dbReference>
<evidence type="ECO:0000256" key="15">
    <source>
        <dbReference type="ARBA" id="ARBA00040883"/>
    </source>
</evidence>
<keyword evidence="11 16" id="KW-0067">ATP-binding</keyword>
<comment type="caution">
    <text evidence="16">Lacks conserved residue(s) required for the propagation of feature annotation.</text>
</comment>
<evidence type="ECO:0000313" key="18">
    <source>
        <dbReference type="Proteomes" id="UP000609651"/>
    </source>
</evidence>
<feature type="binding site" evidence="16">
    <location>
        <position position="214"/>
    </location>
    <ligand>
        <name>substrate</name>
    </ligand>
</feature>
<evidence type="ECO:0000256" key="1">
    <source>
        <dbReference type="ARBA" id="ARBA00001206"/>
    </source>
</evidence>
<evidence type="ECO:0000256" key="14">
    <source>
        <dbReference type="ARBA" id="ARBA00038036"/>
    </source>
</evidence>
<evidence type="ECO:0000256" key="3">
    <source>
        <dbReference type="ARBA" id="ARBA00004496"/>
    </source>
</evidence>
<comment type="caution">
    <text evidence="17">The sequence shown here is derived from an EMBL/GenBank/DDBJ whole genome shotgun (WGS) entry which is preliminary data.</text>
</comment>
<comment type="function">
    <text evidence="16">Catalyzes the phosphorylation of pantothenate (Pan), the first step in CoA biosynthesis.</text>
</comment>
<feature type="binding site" evidence="16">
    <location>
        <begin position="131"/>
        <end position="134"/>
    </location>
    <ligand>
        <name>substrate</name>
    </ligand>
</feature>
<evidence type="ECO:0000313" key="17">
    <source>
        <dbReference type="EMBL" id="NNJ27016.1"/>
    </source>
</evidence>
<evidence type="ECO:0000256" key="13">
    <source>
        <dbReference type="ARBA" id="ARBA00022993"/>
    </source>
</evidence>
<evidence type="ECO:0000256" key="5">
    <source>
        <dbReference type="ARBA" id="ARBA00011738"/>
    </source>
</evidence>
<reference evidence="17 18" key="1">
    <citation type="journal article" date="2020" name="Syst. Appl. Microbiol.">
        <title>Alienimonas chondri sp. nov., a novel planctomycete isolated from the biofilm of the red alga Chondrus crispus.</title>
        <authorList>
            <person name="Vitorino I."/>
            <person name="Albuquerque L."/>
            <person name="Wiegand S."/>
            <person name="Kallscheuer N."/>
            <person name="da Costa M.S."/>
            <person name="Lobo-da-Cunha A."/>
            <person name="Jogler C."/>
            <person name="Lage O.M."/>
        </authorList>
    </citation>
    <scope>NUCLEOTIDE SEQUENCE [LARGE SCALE GENOMIC DNA]</scope>
    <source>
        <strain evidence="17 18">LzC2</strain>
    </source>
</reference>
<evidence type="ECO:0000256" key="7">
    <source>
        <dbReference type="ARBA" id="ARBA00022490"/>
    </source>
</evidence>
<keyword evidence="12 16" id="KW-0630">Potassium</keyword>
<dbReference type="PANTHER" id="PTHR34265:SF1">
    <property type="entry name" value="TYPE III PANTOTHENATE KINASE"/>
    <property type="match status" value="1"/>
</dbReference>
<protein>
    <recommendedName>
        <fullName evidence="15 16">Type III pantothenate kinase</fullName>
        <ecNumber evidence="6 16">2.7.1.33</ecNumber>
    </recommendedName>
    <alternativeName>
        <fullName evidence="16">PanK-III</fullName>
    </alternativeName>
    <alternativeName>
        <fullName evidence="16">Pantothenic acid kinase</fullName>
    </alternativeName>
</protein>
<feature type="binding site" evidence="16">
    <location>
        <position position="159"/>
    </location>
    <ligand>
        <name>ATP</name>
        <dbReference type="ChEBI" id="CHEBI:30616"/>
    </ligand>
</feature>
<proteinExistence type="inferred from homology"/>
<evidence type="ECO:0000256" key="9">
    <source>
        <dbReference type="ARBA" id="ARBA00022741"/>
    </source>
</evidence>
<dbReference type="EMBL" id="WTPX01000114">
    <property type="protein sequence ID" value="NNJ27016.1"/>
    <property type="molecule type" value="Genomic_DNA"/>
</dbReference>
<comment type="catalytic activity">
    <reaction evidence="1 16">
        <text>(R)-pantothenate + ATP = (R)-4'-phosphopantothenate + ADP + H(+)</text>
        <dbReference type="Rhea" id="RHEA:16373"/>
        <dbReference type="ChEBI" id="CHEBI:10986"/>
        <dbReference type="ChEBI" id="CHEBI:15378"/>
        <dbReference type="ChEBI" id="CHEBI:29032"/>
        <dbReference type="ChEBI" id="CHEBI:30616"/>
        <dbReference type="ChEBI" id="CHEBI:456216"/>
        <dbReference type="EC" id="2.7.1.33"/>
    </reaction>
</comment>
<evidence type="ECO:0000256" key="11">
    <source>
        <dbReference type="ARBA" id="ARBA00022840"/>
    </source>
</evidence>
<evidence type="ECO:0000256" key="12">
    <source>
        <dbReference type="ARBA" id="ARBA00022958"/>
    </source>
</evidence>
<dbReference type="Gene3D" id="3.30.420.40">
    <property type="match status" value="1"/>
</dbReference>
<organism evidence="17 18">
    <name type="scientific">Alienimonas chondri</name>
    <dbReference type="NCBI Taxonomy" id="2681879"/>
    <lineage>
        <taxon>Bacteria</taxon>
        <taxon>Pseudomonadati</taxon>
        <taxon>Planctomycetota</taxon>
        <taxon>Planctomycetia</taxon>
        <taxon>Planctomycetales</taxon>
        <taxon>Planctomycetaceae</taxon>
        <taxon>Alienimonas</taxon>
    </lineage>
</organism>
<dbReference type="SUPFAM" id="SSF53067">
    <property type="entry name" value="Actin-like ATPase domain"/>
    <property type="match status" value="1"/>
</dbReference>
<dbReference type="Proteomes" id="UP000609651">
    <property type="component" value="Unassembled WGS sequence"/>
</dbReference>
<keyword evidence="10 16" id="KW-0418">Kinase</keyword>
<evidence type="ECO:0000256" key="6">
    <source>
        <dbReference type="ARBA" id="ARBA00012102"/>
    </source>
</evidence>
<dbReference type="PANTHER" id="PTHR34265">
    <property type="entry name" value="TYPE III PANTOTHENATE KINASE"/>
    <property type="match status" value="1"/>
</dbReference>
<dbReference type="GO" id="GO:0004594">
    <property type="term" value="F:pantothenate kinase activity"/>
    <property type="evidence" value="ECO:0007669"/>
    <property type="project" value="UniProtKB-EC"/>
</dbReference>
<dbReference type="InterPro" id="IPR004619">
    <property type="entry name" value="Type_III_PanK"/>
</dbReference>
<dbReference type="InterPro" id="IPR043129">
    <property type="entry name" value="ATPase_NBD"/>
</dbReference>
<keyword evidence="16" id="KW-0479">Metal-binding</keyword>
<comment type="cofactor">
    <cofactor evidence="2">
        <name>K(+)</name>
        <dbReference type="ChEBI" id="CHEBI:29103"/>
    </cofactor>
</comment>
<comment type="subcellular location">
    <subcellularLocation>
        <location evidence="3 16">Cytoplasm</location>
    </subcellularLocation>
</comment>
<sequence length="283" mass="28750">MPSSRTLVVEVGNSRWKAGLFAAAAPDGAEPDEAEPDGAAPEPLATLRVAHGENPAPPLRAFLAEYAPDGANDGATAGSIAHATWAGVNPAGAAALLAAWPTDACPAPTELPRATLDRLIANRTRQPARVGTDRLLNALAAAALAPPGSRFAAVADCGTATTIDTVRIGDGPPEFLGGAILPGATLCVKALHAHTAQLPEIDLHGDAPADGRDTDAAIRLGVLEMQAAAVDRLLGGWVDGTAFQILTGGAAGLTADRLRRCEPHLAPHLTLTGLFLASRAGQQ</sequence>
<keyword evidence="7 16" id="KW-0963">Cytoplasm</keyword>
<feature type="binding site" evidence="16">
    <location>
        <begin position="10"/>
        <end position="17"/>
    </location>
    <ligand>
        <name>ATP</name>
        <dbReference type="ChEBI" id="CHEBI:30616"/>
    </ligand>
</feature>
<feature type="binding site" evidence="16">
    <location>
        <position position="156"/>
    </location>
    <ligand>
        <name>K(+)</name>
        <dbReference type="ChEBI" id="CHEBI:29103"/>
    </ligand>
</feature>